<accession>A0AAU8HUU7</accession>
<dbReference type="RefSeq" id="WP_353893743.1">
    <property type="nucleotide sequence ID" value="NZ_CP159485.1"/>
</dbReference>
<reference evidence="1" key="1">
    <citation type="journal article" date="2018" name="Antonie Van Leeuwenhoek">
        <title>Proteinivorax hydrogeniformans sp. nov., an anaerobic, haloalkaliphilic bacterium fermenting proteinaceous compounds with high hydrogen production.</title>
        <authorList>
            <person name="Boltyanskaya Y."/>
            <person name="Detkova E."/>
            <person name="Pimenov N."/>
            <person name="Kevbrin V."/>
        </authorList>
    </citation>
    <scope>NUCLEOTIDE SEQUENCE</scope>
    <source>
        <strain evidence="1">Z-710</strain>
    </source>
</reference>
<organism evidence="1">
    <name type="scientific">Proteinivorax hydrogeniformans</name>
    <dbReference type="NCBI Taxonomy" id="1826727"/>
    <lineage>
        <taxon>Bacteria</taxon>
        <taxon>Bacillati</taxon>
        <taxon>Bacillota</taxon>
        <taxon>Clostridia</taxon>
        <taxon>Eubacteriales</taxon>
        <taxon>Proteinivoracaceae</taxon>
        <taxon>Proteinivorax</taxon>
    </lineage>
</organism>
<reference evidence="1" key="2">
    <citation type="submission" date="2024-06" db="EMBL/GenBank/DDBJ databases">
        <authorList>
            <person name="Petrova K.O."/>
            <person name="Toshchakov S.V."/>
            <person name="Boltjanskaja Y.V."/>
            <person name="Kevbrin V.V."/>
        </authorList>
    </citation>
    <scope>NUCLEOTIDE SEQUENCE</scope>
    <source>
        <strain evidence="1">Z-710</strain>
    </source>
</reference>
<sequence length="297" mass="33808">MQQKVVLLKEEKKIFEMKVKPAKHSKLGELDIIINSGKGLYFDHVILGDYFREYKLPDQEVNSLSWHGYYENCGSDSILKAPVVHIKSHGRKIDKVNHLGSINMAEPIAIPVCSIYVPNNLSTEGIGSTKKQGEKNSYIDIEDTEASVSSRYDFFILPKEIPVYKFKGSPLMCFYKFADLELFNSPNKGFNIIRKPDILDDIKGGTNGILVRLVRNPADIHKHSDDGKQIFHEVSHKFSLIINDPNDIYNKMAGRNVIEVNKENKSTEVYHLKDAHEDAINFKPKLQLKIWDGFGNS</sequence>
<evidence type="ECO:0000313" key="1">
    <source>
        <dbReference type="EMBL" id="XCI29195.1"/>
    </source>
</evidence>
<dbReference type="AlphaFoldDB" id="A0AAU8HUU7"/>
<proteinExistence type="predicted"/>
<protein>
    <submittedName>
        <fullName evidence="1">Uncharacterized protein</fullName>
    </submittedName>
</protein>
<name>A0AAU8HUU7_9FIRM</name>
<dbReference type="EMBL" id="CP159485">
    <property type="protein sequence ID" value="XCI29195.1"/>
    <property type="molecule type" value="Genomic_DNA"/>
</dbReference>
<gene>
    <name evidence="1" type="ORF">PRVXH_000504</name>
</gene>